<feature type="domain" description="BAG" evidence="2">
    <location>
        <begin position="70"/>
        <end position="120"/>
    </location>
</feature>
<accession>H3GZ72</accession>
<dbReference type="InterPro" id="IPR036533">
    <property type="entry name" value="BAG_dom_sf"/>
</dbReference>
<dbReference type="SUPFAM" id="SSF63491">
    <property type="entry name" value="BAG domain"/>
    <property type="match status" value="1"/>
</dbReference>
<dbReference type="Gene3D" id="2.60.40.790">
    <property type="match status" value="1"/>
</dbReference>
<dbReference type="Gene3D" id="1.20.58.120">
    <property type="entry name" value="BAG domain"/>
    <property type="match status" value="1"/>
</dbReference>
<sequence length="337" mass="38487">METQTSDKSRLQAIERKVQNVQETLRTRLPAQFRHEAALVCAAKWRLRALQPADASSVVKKVRLELGAFDYRVKEQAELLTRYLLELDDVLSRGDADIKRNRKALVVAIQQLLPEADALKERSAKLKQFAEVALGGFGAQSPTPSTPVDSGAESDDMHVKSLYEESEDSTEEGEEDMEDEDMEPEEEEEEGEEEVAPPQKTPSPQALDVDVNSLPEWRPYYQLQRRQDGIYLIARLYSTNPNDVRVQWNEHSGVLRISGFRLPTQKDAMMSRLSGAPTFGRFEIAEQFPRNLLDMEEATQQISEDGTLQIRMPFRAVRRPMRYNPASLFQPQDCFVW</sequence>
<dbReference type="eggNOG" id="ENOG502RXBW">
    <property type="taxonomic scope" value="Eukaryota"/>
</dbReference>
<dbReference type="VEuPathDB" id="FungiDB:KRP23_14088"/>
<dbReference type="GO" id="GO:0051087">
    <property type="term" value="F:protein-folding chaperone binding"/>
    <property type="evidence" value="ECO:0007669"/>
    <property type="project" value="InterPro"/>
</dbReference>
<reference evidence="3" key="2">
    <citation type="submission" date="2015-06" db="UniProtKB">
        <authorList>
            <consortium name="EnsemblProtists"/>
        </authorList>
    </citation>
    <scope>IDENTIFICATION</scope>
    <source>
        <strain evidence="3">Pr102</strain>
    </source>
</reference>
<dbReference type="HOGENOM" id="CLU_791054_0_0_1"/>
<evidence type="ECO:0000256" key="1">
    <source>
        <dbReference type="SAM" id="MobiDB-lite"/>
    </source>
</evidence>
<keyword evidence="4" id="KW-1185">Reference proteome</keyword>
<evidence type="ECO:0000259" key="2">
    <source>
        <dbReference type="PROSITE" id="PS51035"/>
    </source>
</evidence>
<feature type="region of interest" description="Disordered" evidence="1">
    <location>
        <begin position="163"/>
        <end position="207"/>
    </location>
</feature>
<dbReference type="SUPFAM" id="SSF49764">
    <property type="entry name" value="HSP20-like chaperones"/>
    <property type="match status" value="1"/>
</dbReference>
<dbReference type="EnsemblProtists" id="Phyra83067">
    <property type="protein sequence ID" value="Phyra83067"/>
    <property type="gene ID" value="Phyra83067"/>
</dbReference>
<feature type="region of interest" description="Disordered" evidence="1">
    <location>
        <begin position="136"/>
        <end position="155"/>
    </location>
</feature>
<organism evidence="3 4">
    <name type="scientific">Phytophthora ramorum</name>
    <name type="common">Sudden oak death agent</name>
    <dbReference type="NCBI Taxonomy" id="164328"/>
    <lineage>
        <taxon>Eukaryota</taxon>
        <taxon>Sar</taxon>
        <taxon>Stramenopiles</taxon>
        <taxon>Oomycota</taxon>
        <taxon>Peronosporomycetes</taxon>
        <taxon>Peronosporales</taxon>
        <taxon>Peronosporaceae</taxon>
        <taxon>Phytophthora</taxon>
    </lineage>
</organism>
<reference evidence="4" key="1">
    <citation type="journal article" date="2006" name="Science">
        <title>Phytophthora genome sequences uncover evolutionary origins and mechanisms of pathogenesis.</title>
        <authorList>
            <person name="Tyler B.M."/>
            <person name="Tripathy S."/>
            <person name="Zhang X."/>
            <person name="Dehal P."/>
            <person name="Jiang R.H."/>
            <person name="Aerts A."/>
            <person name="Arredondo F.D."/>
            <person name="Baxter L."/>
            <person name="Bensasson D."/>
            <person name="Beynon J.L."/>
            <person name="Chapman J."/>
            <person name="Damasceno C.M."/>
            <person name="Dorrance A.E."/>
            <person name="Dou D."/>
            <person name="Dickerman A.W."/>
            <person name="Dubchak I.L."/>
            <person name="Garbelotto M."/>
            <person name="Gijzen M."/>
            <person name="Gordon S.G."/>
            <person name="Govers F."/>
            <person name="Grunwald N.J."/>
            <person name="Huang W."/>
            <person name="Ivors K.L."/>
            <person name="Jones R.W."/>
            <person name="Kamoun S."/>
            <person name="Krampis K."/>
            <person name="Lamour K.H."/>
            <person name="Lee M.K."/>
            <person name="McDonald W.H."/>
            <person name="Medina M."/>
            <person name="Meijer H.J."/>
            <person name="Nordberg E.K."/>
            <person name="Maclean D.J."/>
            <person name="Ospina-Giraldo M.D."/>
            <person name="Morris P.F."/>
            <person name="Phuntumart V."/>
            <person name="Putnam N.H."/>
            <person name="Rash S."/>
            <person name="Rose J.K."/>
            <person name="Sakihama Y."/>
            <person name="Salamov A.A."/>
            <person name="Savidor A."/>
            <person name="Scheuring C.F."/>
            <person name="Smith B.M."/>
            <person name="Sobral B.W."/>
            <person name="Terry A."/>
            <person name="Torto-Alalibo T.A."/>
            <person name="Win J."/>
            <person name="Xu Z."/>
            <person name="Zhang H."/>
            <person name="Grigoriev I.V."/>
            <person name="Rokhsar D.S."/>
            <person name="Boore J.L."/>
        </authorList>
    </citation>
    <scope>NUCLEOTIDE SEQUENCE [LARGE SCALE GENOMIC DNA]</scope>
    <source>
        <strain evidence="4">Pr102</strain>
    </source>
</reference>
<dbReference type="EMBL" id="DS566079">
    <property type="status" value="NOT_ANNOTATED_CDS"/>
    <property type="molecule type" value="Genomic_DNA"/>
</dbReference>
<dbReference type="InterPro" id="IPR008978">
    <property type="entry name" value="HSP20-like_chaperone"/>
</dbReference>
<dbReference type="InParanoid" id="H3GZ72"/>
<dbReference type="Pfam" id="PF02179">
    <property type="entry name" value="BAG"/>
    <property type="match status" value="1"/>
</dbReference>
<dbReference type="InterPro" id="IPR003103">
    <property type="entry name" value="BAG_domain"/>
</dbReference>
<protein>
    <recommendedName>
        <fullName evidence="2">BAG domain-containing protein</fullName>
    </recommendedName>
</protein>
<dbReference type="AlphaFoldDB" id="H3GZ72"/>
<dbReference type="OMA" id="QIAGYKF"/>
<name>H3GZ72_PHYRM</name>
<dbReference type="VEuPathDB" id="FungiDB:KRP22_14371"/>
<dbReference type="PROSITE" id="PS51035">
    <property type="entry name" value="BAG"/>
    <property type="match status" value="1"/>
</dbReference>
<evidence type="ECO:0000313" key="3">
    <source>
        <dbReference type="EnsemblProtists" id="Phyra83067"/>
    </source>
</evidence>
<proteinExistence type="predicted"/>
<dbReference type="Proteomes" id="UP000005238">
    <property type="component" value="Unassembled WGS sequence"/>
</dbReference>
<evidence type="ECO:0000313" key="4">
    <source>
        <dbReference type="Proteomes" id="UP000005238"/>
    </source>
</evidence>
<feature type="compositionally biased region" description="Acidic residues" evidence="1">
    <location>
        <begin position="164"/>
        <end position="195"/>
    </location>
</feature>